<evidence type="ECO:0000313" key="1">
    <source>
        <dbReference type="EMBL" id="KKM04450.1"/>
    </source>
</evidence>
<accession>A0A0F9H069</accession>
<dbReference type="AlphaFoldDB" id="A0A0F9H069"/>
<protein>
    <submittedName>
        <fullName evidence="1">Uncharacterized protein</fullName>
    </submittedName>
</protein>
<dbReference type="EMBL" id="LAZR01016450">
    <property type="protein sequence ID" value="KKM04450.1"/>
    <property type="molecule type" value="Genomic_DNA"/>
</dbReference>
<proteinExistence type="predicted"/>
<organism evidence="1">
    <name type="scientific">marine sediment metagenome</name>
    <dbReference type="NCBI Taxonomy" id="412755"/>
    <lineage>
        <taxon>unclassified sequences</taxon>
        <taxon>metagenomes</taxon>
        <taxon>ecological metagenomes</taxon>
    </lineage>
</organism>
<name>A0A0F9H069_9ZZZZ</name>
<comment type="caution">
    <text evidence="1">The sequence shown here is derived from an EMBL/GenBank/DDBJ whole genome shotgun (WGS) entry which is preliminary data.</text>
</comment>
<sequence length="70" mass="8611">MLREKNKEGMKLLFYNLMRHLCWLLEDIHDTSSKTNYSFYPSLKWEILYDIEVIKKINKKERNARPTFTK</sequence>
<reference evidence="1" key="1">
    <citation type="journal article" date="2015" name="Nature">
        <title>Complex archaea that bridge the gap between prokaryotes and eukaryotes.</title>
        <authorList>
            <person name="Spang A."/>
            <person name="Saw J.H."/>
            <person name="Jorgensen S.L."/>
            <person name="Zaremba-Niedzwiedzka K."/>
            <person name="Martijn J."/>
            <person name="Lind A.E."/>
            <person name="van Eijk R."/>
            <person name="Schleper C."/>
            <person name="Guy L."/>
            <person name="Ettema T.J."/>
        </authorList>
    </citation>
    <scope>NUCLEOTIDE SEQUENCE</scope>
</reference>
<gene>
    <name evidence="1" type="ORF">LCGC14_1764080</name>
</gene>